<accession>A0A223HZT2</accession>
<protein>
    <submittedName>
        <fullName evidence="8">Glucose-specific phosphotransferase enzyme IIA component</fullName>
    </submittedName>
</protein>
<dbReference type="PROSITE" id="PS51093">
    <property type="entry name" value="PTS_EIIA_TYPE_1"/>
    <property type="match status" value="1"/>
</dbReference>
<comment type="subcellular location">
    <subcellularLocation>
        <location evidence="1">Cytoplasm</location>
    </subcellularLocation>
</comment>
<dbReference type="InterPro" id="IPR001127">
    <property type="entry name" value="PTS_EIIA_1_perm"/>
</dbReference>
<keyword evidence="2" id="KW-0813">Transport</keyword>
<evidence type="ECO:0000256" key="5">
    <source>
        <dbReference type="ARBA" id="ARBA00022683"/>
    </source>
</evidence>
<evidence type="ECO:0000256" key="1">
    <source>
        <dbReference type="ARBA" id="ARBA00004496"/>
    </source>
</evidence>
<evidence type="ECO:0000313" key="9">
    <source>
        <dbReference type="Proteomes" id="UP000214975"/>
    </source>
</evidence>
<dbReference type="GO" id="GO:0009401">
    <property type="term" value="P:phosphoenolpyruvate-dependent sugar phosphotransferase system"/>
    <property type="evidence" value="ECO:0007669"/>
    <property type="project" value="UniProtKB-KW"/>
</dbReference>
<evidence type="ECO:0000256" key="6">
    <source>
        <dbReference type="ARBA" id="ARBA00022777"/>
    </source>
</evidence>
<dbReference type="InterPro" id="IPR011055">
    <property type="entry name" value="Dup_hybrid_motif"/>
</dbReference>
<proteinExistence type="predicted"/>
<dbReference type="AlphaFoldDB" id="A0A223HZT2"/>
<dbReference type="SUPFAM" id="SSF51261">
    <property type="entry name" value="Duplicated hybrid motif"/>
    <property type="match status" value="1"/>
</dbReference>
<dbReference type="InterPro" id="IPR050890">
    <property type="entry name" value="PTS_EIIA_component"/>
</dbReference>
<dbReference type="NCBIfam" id="TIGR00830">
    <property type="entry name" value="PTBA"/>
    <property type="match status" value="1"/>
</dbReference>
<evidence type="ECO:0000313" key="8">
    <source>
        <dbReference type="EMBL" id="AST57949.1"/>
    </source>
</evidence>
<evidence type="ECO:0000256" key="4">
    <source>
        <dbReference type="ARBA" id="ARBA00022679"/>
    </source>
</evidence>
<evidence type="ECO:0000256" key="3">
    <source>
        <dbReference type="ARBA" id="ARBA00022597"/>
    </source>
</evidence>
<dbReference type="PROSITE" id="PS00371">
    <property type="entry name" value="PTS_EIIA_TYPE_1_HIS"/>
    <property type="match status" value="1"/>
</dbReference>
<dbReference type="Pfam" id="PF00358">
    <property type="entry name" value="PTS_EIIA_1"/>
    <property type="match status" value="1"/>
</dbReference>
<dbReference type="GO" id="GO:0005737">
    <property type="term" value="C:cytoplasm"/>
    <property type="evidence" value="ECO:0007669"/>
    <property type="project" value="UniProtKB-SubCell"/>
</dbReference>
<dbReference type="PANTHER" id="PTHR45008">
    <property type="entry name" value="PTS SYSTEM GLUCOSE-SPECIFIC EIIA COMPONENT"/>
    <property type="match status" value="1"/>
</dbReference>
<reference evidence="8 9" key="1">
    <citation type="submission" date="2016-08" db="EMBL/GenBank/DDBJ databases">
        <title>A novel genetic cassette of butanologenic Thermoanaerobacterium thermosaccharolyticum that directly convert cellulose to butanol.</title>
        <authorList>
            <person name="Li T."/>
            <person name="He J."/>
        </authorList>
    </citation>
    <scope>NUCLEOTIDE SEQUENCE [LARGE SCALE GENOMIC DNA]</scope>
    <source>
        <strain evidence="8 9">TG57</strain>
    </source>
</reference>
<dbReference type="Gene3D" id="2.70.70.10">
    <property type="entry name" value="Glucose Permease (Domain IIA)"/>
    <property type="match status" value="1"/>
</dbReference>
<dbReference type="FunFam" id="2.70.70.10:FF:000001">
    <property type="entry name" value="PTS system glucose-specific IIA component"/>
    <property type="match status" value="1"/>
</dbReference>
<dbReference type="GO" id="GO:0016301">
    <property type="term" value="F:kinase activity"/>
    <property type="evidence" value="ECO:0007669"/>
    <property type="project" value="UniProtKB-KW"/>
</dbReference>
<evidence type="ECO:0000256" key="2">
    <source>
        <dbReference type="ARBA" id="ARBA00022448"/>
    </source>
</evidence>
<evidence type="ECO:0000259" key="7">
    <source>
        <dbReference type="PROSITE" id="PS51093"/>
    </source>
</evidence>
<dbReference type="Proteomes" id="UP000214975">
    <property type="component" value="Chromosome"/>
</dbReference>
<keyword evidence="4 8" id="KW-0808">Transferase</keyword>
<organism evidence="8 9">
    <name type="scientific">Thermoanaerobacterium thermosaccharolyticum</name>
    <name type="common">Clostridium thermosaccharolyticum</name>
    <dbReference type="NCBI Taxonomy" id="1517"/>
    <lineage>
        <taxon>Bacteria</taxon>
        <taxon>Bacillati</taxon>
        <taxon>Bacillota</taxon>
        <taxon>Clostridia</taxon>
        <taxon>Thermoanaerobacterales</taxon>
        <taxon>Thermoanaerobacteraceae</taxon>
        <taxon>Thermoanaerobacterium</taxon>
    </lineage>
</organism>
<dbReference type="PANTHER" id="PTHR45008:SF1">
    <property type="entry name" value="PTS SYSTEM GLUCOSE-SPECIFIC EIIA COMPONENT"/>
    <property type="match status" value="1"/>
</dbReference>
<feature type="domain" description="PTS EIIA type-1" evidence="7">
    <location>
        <begin position="34"/>
        <end position="138"/>
    </location>
</feature>
<dbReference type="EMBL" id="CP016893">
    <property type="protein sequence ID" value="AST57949.1"/>
    <property type="molecule type" value="Genomic_DNA"/>
</dbReference>
<keyword evidence="6" id="KW-0418">Kinase</keyword>
<keyword evidence="3" id="KW-0762">Sugar transport</keyword>
<sequence>MFRNLFGIKKSYSQEEIITSPMVGDLVDITNVSEPVFSQKMMGDGVAIVPTDGVVVSPIDGVVLNVFRTKHAIGLRSKCGIEIMIHIGLETVELNGEGFETYVEDGQSVNKGDKLLSFNLEKIRSKSYNPISPVVITNMDEKVAKMEKLNIDNTVFRGTPIMKVLLK</sequence>
<keyword evidence="5" id="KW-0598">Phosphotransferase system</keyword>
<gene>
    <name evidence="8" type="primary">gptA</name>
    <name evidence="8" type="ORF">Thert_01996</name>
</gene>
<dbReference type="RefSeq" id="WP_034839823.1">
    <property type="nucleotide sequence ID" value="NZ_CP016893.1"/>
</dbReference>
<name>A0A223HZT2_THETR</name>